<comment type="caution">
    <text evidence="2">The sequence shown here is derived from an EMBL/GenBank/DDBJ whole genome shotgun (WGS) entry which is preliminary data.</text>
</comment>
<evidence type="ECO:0000313" key="1">
    <source>
        <dbReference type="EMBL" id="CAF0942161.1"/>
    </source>
</evidence>
<organism evidence="2 3">
    <name type="scientific">Rotaria sordida</name>
    <dbReference type="NCBI Taxonomy" id="392033"/>
    <lineage>
        <taxon>Eukaryota</taxon>
        <taxon>Metazoa</taxon>
        <taxon>Spiralia</taxon>
        <taxon>Gnathifera</taxon>
        <taxon>Rotifera</taxon>
        <taxon>Eurotatoria</taxon>
        <taxon>Bdelloidea</taxon>
        <taxon>Philodinida</taxon>
        <taxon>Philodinidae</taxon>
        <taxon>Rotaria</taxon>
    </lineage>
</organism>
<evidence type="ECO:0000313" key="3">
    <source>
        <dbReference type="Proteomes" id="UP000663823"/>
    </source>
</evidence>
<evidence type="ECO:0000313" key="2">
    <source>
        <dbReference type="EMBL" id="CAF4024779.1"/>
    </source>
</evidence>
<gene>
    <name evidence="2" type="ORF">OTI717_LOCUS30308</name>
    <name evidence="1" type="ORF">RFH988_LOCUS11145</name>
</gene>
<name>A0A819Q7H1_9BILA</name>
<sequence length="226" mass="25363">MNTTTTNMFSHYYSLSTIYSQSDSMQHCQLKIIQRHLGVRNALNQSISEVKNTIVELEKFNIEELLRFRLAPQTESSSITKQNSNGNKTNTTVTVRLDKHKSLILLSAIAIDLINRGSGLEIRFDSGLSGREKTTHFGLTECALLRIAANNLKSIYGSIRLDNLTNSTELCDDVETIFNQIQQESRRLGISPVLRSVIDLVCTSNILVNSKEFTPSSSHFDNEAFC</sequence>
<protein>
    <submittedName>
        <fullName evidence="2">Uncharacterized protein</fullName>
    </submittedName>
</protein>
<reference evidence="2" key="1">
    <citation type="submission" date="2021-02" db="EMBL/GenBank/DDBJ databases">
        <authorList>
            <person name="Nowell W R."/>
        </authorList>
    </citation>
    <scope>NUCLEOTIDE SEQUENCE</scope>
</reference>
<proteinExistence type="predicted"/>
<dbReference type="Proteomes" id="UP000663882">
    <property type="component" value="Unassembled WGS sequence"/>
</dbReference>
<dbReference type="Proteomes" id="UP000663823">
    <property type="component" value="Unassembled WGS sequence"/>
</dbReference>
<dbReference type="EMBL" id="CAJNOO010000434">
    <property type="protein sequence ID" value="CAF0942161.1"/>
    <property type="molecule type" value="Genomic_DNA"/>
</dbReference>
<dbReference type="EMBL" id="CAJOAX010008061">
    <property type="protein sequence ID" value="CAF4024779.1"/>
    <property type="molecule type" value="Genomic_DNA"/>
</dbReference>
<accession>A0A819Q7H1</accession>
<dbReference type="AlphaFoldDB" id="A0A819Q7H1"/>